<feature type="region of interest" description="Disordered" evidence="2">
    <location>
        <begin position="1"/>
        <end position="33"/>
    </location>
</feature>
<keyword evidence="5" id="KW-1185">Reference proteome</keyword>
<evidence type="ECO:0000259" key="3">
    <source>
        <dbReference type="PROSITE" id="PS50222"/>
    </source>
</evidence>
<dbReference type="InterPro" id="IPR011992">
    <property type="entry name" value="EF-hand-dom_pair"/>
</dbReference>
<dbReference type="SUPFAM" id="SSF47473">
    <property type="entry name" value="EF-hand"/>
    <property type="match status" value="1"/>
</dbReference>
<gene>
    <name evidence="4" type="ORF">PGLA1383_LOCUS13664</name>
</gene>
<reference evidence="4" key="1">
    <citation type="submission" date="2021-02" db="EMBL/GenBank/DDBJ databases">
        <authorList>
            <person name="Dougan E. K."/>
            <person name="Rhodes N."/>
            <person name="Thang M."/>
            <person name="Chan C."/>
        </authorList>
    </citation>
    <scope>NUCLEOTIDE SEQUENCE</scope>
</reference>
<evidence type="ECO:0000256" key="1">
    <source>
        <dbReference type="ARBA" id="ARBA00022837"/>
    </source>
</evidence>
<organism evidence="4 5">
    <name type="scientific">Polarella glacialis</name>
    <name type="common">Dinoflagellate</name>
    <dbReference type="NCBI Taxonomy" id="89957"/>
    <lineage>
        <taxon>Eukaryota</taxon>
        <taxon>Sar</taxon>
        <taxon>Alveolata</taxon>
        <taxon>Dinophyceae</taxon>
        <taxon>Suessiales</taxon>
        <taxon>Suessiaceae</taxon>
        <taxon>Polarella</taxon>
    </lineage>
</organism>
<feature type="compositionally biased region" description="Low complexity" evidence="2">
    <location>
        <begin position="8"/>
        <end position="20"/>
    </location>
</feature>
<keyword evidence="1" id="KW-0106">Calcium</keyword>
<evidence type="ECO:0000313" key="5">
    <source>
        <dbReference type="Proteomes" id="UP000654075"/>
    </source>
</evidence>
<dbReference type="PROSITE" id="PS50222">
    <property type="entry name" value="EF_HAND_2"/>
    <property type="match status" value="1"/>
</dbReference>
<proteinExistence type="predicted"/>
<dbReference type="Proteomes" id="UP000654075">
    <property type="component" value="Unassembled WGS sequence"/>
</dbReference>
<dbReference type="EMBL" id="CAJNNV010007628">
    <property type="protein sequence ID" value="CAE8595148.1"/>
    <property type="molecule type" value="Genomic_DNA"/>
</dbReference>
<protein>
    <recommendedName>
        <fullName evidence="3">EF-hand domain-containing protein</fullName>
    </recommendedName>
</protein>
<dbReference type="GO" id="GO:0005509">
    <property type="term" value="F:calcium ion binding"/>
    <property type="evidence" value="ECO:0007669"/>
    <property type="project" value="InterPro"/>
</dbReference>
<evidence type="ECO:0000256" key="2">
    <source>
        <dbReference type="SAM" id="MobiDB-lite"/>
    </source>
</evidence>
<evidence type="ECO:0000313" key="4">
    <source>
        <dbReference type="EMBL" id="CAE8595148.1"/>
    </source>
</evidence>
<sequence>MSADLDRSSSSALPPISPSAQGPLIRRSTSEPSLLGKSDSFSRFSRTVDSETCREIRSSFLKRQLEHPSVTARRGLADRQKALVKERLASENADFLEAKGVAGFSDFLKKRCGSIVVGWRELDIDGNGRLSFNEFCVACRRMGYHGNLKRLWRELDANQSGFVSIREIDPE</sequence>
<dbReference type="OrthoDB" id="441636at2759"/>
<comment type="caution">
    <text evidence="4">The sequence shown here is derived from an EMBL/GenBank/DDBJ whole genome shotgun (WGS) entry which is preliminary data.</text>
</comment>
<dbReference type="Gene3D" id="1.10.238.10">
    <property type="entry name" value="EF-hand"/>
    <property type="match status" value="1"/>
</dbReference>
<name>A0A813E4Z6_POLGL</name>
<feature type="domain" description="EF-hand" evidence="3">
    <location>
        <begin position="119"/>
        <end position="145"/>
    </location>
</feature>
<dbReference type="AlphaFoldDB" id="A0A813E4Z6"/>
<accession>A0A813E4Z6</accession>
<dbReference type="InterPro" id="IPR018247">
    <property type="entry name" value="EF_Hand_1_Ca_BS"/>
</dbReference>
<feature type="non-terminal residue" evidence="4">
    <location>
        <position position="171"/>
    </location>
</feature>
<dbReference type="PROSITE" id="PS00018">
    <property type="entry name" value="EF_HAND_1"/>
    <property type="match status" value="2"/>
</dbReference>
<dbReference type="InterPro" id="IPR002048">
    <property type="entry name" value="EF_hand_dom"/>
</dbReference>